<dbReference type="AlphaFoldDB" id="A0A5B9EA20"/>
<dbReference type="OrthoDB" id="109064at2"/>
<dbReference type="EMBL" id="CP042806">
    <property type="protein sequence ID" value="QEE27097.1"/>
    <property type="molecule type" value="Genomic_DNA"/>
</dbReference>
<evidence type="ECO:0000313" key="3">
    <source>
        <dbReference type="Proteomes" id="UP000321820"/>
    </source>
</evidence>
<dbReference type="RefSeq" id="WP_147646291.1">
    <property type="nucleotide sequence ID" value="NZ_CP042806.1"/>
</dbReference>
<keyword evidence="3" id="KW-1185">Reference proteome</keyword>
<organism evidence="2 3">
    <name type="scientific">Terriglobus albidus</name>
    <dbReference type="NCBI Taxonomy" id="1592106"/>
    <lineage>
        <taxon>Bacteria</taxon>
        <taxon>Pseudomonadati</taxon>
        <taxon>Acidobacteriota</taxon>
        <taxon>Terriglobia</taxon>
        <taxon>Terriglobales</taxon>
        <taxon>Acidobacteriaceae</taxon>
        <taxon>Terriglobus</taxon>
    </lineage>
</organism>
<dbReference type="Pfam" id="PF00582">
    <property type="entry name" value="Usp"/>
    <property type="match status" value="1"/>
</dbReference>
<dbReference type="Proteomes" id="UP000321820">
    <property type="component" value="Chromosome"/>
</dbReference>
<dbReference type="InterPro" id="IPR014729">
    <property type="entry name" value="Rossmann-like_a/b/a_fold"/>
</dbReference>
<feature type="domain" description="UspA" evidence="1">
    <location>
        <begin position="151"/>
        <end position="262"/>
    </location>
</feature>
<dbReference type="Gene3D" id="3.40.50.620">
    <property type="entry name" value="HUPs"/>
    <property type="match status" value="2"/>
</dbReference>
<reference evidence="2 3" key="1">
    <citation type="submission" date="2019-08" db="EMBL/GenBank/DDBJ databases">
        <title>Complete genome sequence of Terriglobus albidus strain ORNL.</title>
        <authorList>
            <person name="Podar M."/>
        </authorList>
    </citation>
    <scope>NUCLEOTIDE SEQUENCE [LARGE SCALE GENOMIC DNA]</scope>
    <source>
        <strain evidence="2 3">ORNL</strain>
    </source>
</reference>
<dbReference type="CDD" id="cd00293">
    <property type="entry name" value="USP-like"/>
    <property type="match status" value="1"/>
</dbReference>
<protein>
    <submittedName>
        <fullName evidence="2">Universal stress protein</fullName>
    </submittedName>
</protein>
<dbReference type="SUPFAM" id="SSF52402">
    <property type="entry name" value="Adenine nucleotide alpha hydrolases-like"/>
    <property type="match status" value="2"/>
</dbReference>
<accession>A0A5B9EA20</accession>
<evidence type="ECO:0000313" key="2">
    <source>
        <dbReference type="EMBL" id="QEE27097.1"/>
    </source>
</evidence>
<gene>
    <name evidence="2" type="ORF">FTW19_03160</name>
</gene>
<dbReference type="KEGG" id="talb:FTW19_03160"/>
<name>A0A5B9EA20_9BACT</name>
<proteinExistence type="predicted"/>
<sequence>MLQHTRHIIFATNFSDACHAAIPAVARWVDMLQCKLTLLHVYDADRVLYRDANSLLQSFFAEADNYPQCQRVLMSGDPAEGISEFCQRHRDALLVLPPSDQTGLPRPWHRSLRARMIQTLPIPVWTLGRTLVGSALAANSDRHLGVWLSSPEEGLAHVRHAAKYAAQTGSTLHLLHVVPDVNEGSLTHTLHTQAPLGEEYAEEWLTQVAASLDSAQRVEIHVGQGKARRVLPRLIRSSGAELLMVSQNSAIERGLFRSEVSSIFRECCSGIVSVPMTGQGNLKISSSPAVLEEVA</sequence>
<evidence type="ECO:0000259" key="1">
    <source>
        <dbReference type="Pfam" id="PF00582"/>
    </source>
</evidence>
<dbReference type="InterPro" id="IPR006016">
    <property type="entry name" value="UspA"/>
</dbReference>